<dbReference type="NCBIfam" id="NF047420">
    <property type="entry name" value="EF_P_mod_YmfI"/>
    <property type="match status" value="1"/>
</dbReference>
<evidence type="ECO:0000313" key="4">
    <source>
        <dbReference type="Proteomes" id="UP000181997"/>
    </source>
</evidence>
<dbReference type="InterPro" id="IPR002347">
    <property type="entry name" value="SDR_fam"/>
</dbReference>
<dbReference type="PRINTS" id="PR00081">
    <property type="entry name" value="GDHRDH"/>
</dbReference>
<evidence type="ECO:0000256" key="2">
    <source>
        <dbReference type="ARBA" id="ARBA00023002"/>
    </source>
</evidence>
<dbReference type="OrthoDB" id="9803333at2"/>
<dbReference type="AlphaFoldDB" id="A0A0V8HJJ6"/>
<evidence type="ECO:0000313" key="3">
    <source>
        <dbReference type="EMBL" id="SCC06554.1"/>
    </source>
</evidence>
<sequence>MKYALITGASGGIGRSTAISLAEKGWNLYLHYHTGRNKIIDLMNEIKELGVEAIPIQADLTEPSEVKKVIDSIFQLDAIVYSSGVAGWGLFQDQKESEMDRMINIHIKSPMLLVQGLLTKLMKSRGNIVIVSSIWGQIGGSCEVVYSAVKGAQLSFVKALAKETALNGVRVNAVAPGAVETNMMGSFSSGEIQQVSEEIPMGRLASSTEIASSITFLLSDDSSYITGQTLAVNGGWHT</sequence>
<dbReference type="PRINTS" id="PR00080">
    <property type="entry name" value="SDRFAMILY"/>
</dbReference>
<dbReference type="RefSeq" id="WP_058298445.1">
    <property type="nucleotide sequence ID" value="NZ_FMAU01000002.1"/>
</dbReference>
<evidence type="ECO:0000256" key="1">
    <source>
        <dbReference type="ARBA" id="ARBA00006484"/>
    </source>
</evidence>
<dbReference type="CDD" id="cd05233">
    <property type="entry name" value="SDR_c"/>
    <property type="match status" value="1"/>
</dbReference>
<comment type="similarity">
    <text evidence="1">Belongs to the short-chain dehydrogenases/reductases (SDR) family.</text>
</comment>
<dbReference type="Gene3D" id="3.40.50.720">
    <property type="entry name" value="NAD(P)-binding Rossmann-like Domain"/>
    <property type="match status" value="1"/>
</dbReference>
<dbReference type="EMBL" id="FMAU01000002">
    <property type="protein sequence ID" value="SCC06554.1"/>
    <property type="molecule type" value="Genomic_DNA"/>
</dbReference>
<dbReference type="SUPFAM" id="SSF51735">
    <property type="entry name" value="NAD(P)-binding Rossmann-fold domains"/>
    <property type="match status" value="1"/>
</dbReference>
<reference evidence="4" key="1">
    <citation type="submission" date="2016-08" db="EMBL/GenBank/DDBJ databases">
        <authorList>
            <person name="Varghese N."/>
            <person name="Submissions Spin"/>
        </authorList>
    </citation>
    <scope>NUCLEOTIDE SEQUENCE [LARGE SCALE GENOMIC DNA]</scope>
    <source>
        <strain evidence="4">SGD-1123</strain>
    </source>
</reference>
<gene>
    <name evidence="3" type="ORF">GA0061094_2222</name>
</gene>
<dbReference type="Pfam" id="PF13561">
    <property type="entry name" value="adh_short_C2"/>
    <property type="match status" value="1"/>
</dbReference>
<dbReference type="InterPro" id="IPR050259">
    <property type="entry name" value="SDR"/>
</dbReference>
<dbReference type="FunFam" id="3.40.50.720:FF:000173">
    <property type="entry name" value="3-oxoacyl-[acyl-carrier protein] reductase"/>
    <property type="match status" value="1"/>
</dbReference>
<dbReference type="GO" id="GO:0016491">
    <property type="term" value="F:oxidoreductase activity"/>
    <property type="evidence" value="ECO:0007669"/>
    <property type="project" value="UniProtKB-KW"/>
</dbReference>
<dbReference type="InterPro" id="IPR036291">
    <property type="entry name" value="NAD(P)-bd_dom_sf"/>
</dbReference>
<dbReference type="PANTHER" id="PTHR42879:SF2">
    <property type="entry name" value="3-OXOACYL-[ACYL-CARRIER-PROTEIN] REDUCTASE FABG"/>
    <property type="match status" value="1"/>
</dbReference>
<keyword evidence="2" id="KW-0560">Oxidoreductase</keyword>
<name>A0A0V8HJJ6_9BACI</name>
<keyword evidence="4" id="KW-1185">Reference proteome</keyword>
<proteinExistence type="inferred from homology"/>
<dbReference type="Proteomes" id="UP000181997">
    <property type="component" value="Unassembled WGS sequence"/>
</dbReference>
<organism evidence="3 4">
    <name type="scientific">[Bacillus] enclensis</name>
    <dbReference type="NCBI Taxonomy" id="1402860"/>
    <lineage>
        <taxon>Bacteria</taxon>
        <taxon>Bacillati</taxon>
        <taxon>Bacillota</taxon>
        <taxon>Bacilli</taxon>
        <taxon>Bacillales</taxon>
        <taxon>Bacillaceae</taxon>
        <taxon>Rossellomorea</taxon>
    </lineage>
</organism>
<accession>A0A0V8HJJ6</accession>
<protein>
    <submittedName>
        <fullName evidence="3">3-oxoacyl-[acyl-carrier protein] reductase</fullName>
    </submittedName>
</protein>
<dbReference type="PANTHER" id="PTHR42879">
    <property type="entry name" value="3-OXOACYL-(ACYL-CARRIER-PROTEIN) REDUCTASE"/>
    <property type="match status" value="1"/>
</dbReference>